<comment type="caution">
    <text evidence="2">The sequence shown here is derived from an EMBL/GenBank/DDBJ whole genome shotgun (WGS) entry which is preliminary data.</text>
</comment>
<reference evidence="2 3" key="1">
    <citation type="submission" date="2017-08" db="EMBL/GenBank/DDBJ databases">
        <title>Acidophilic green algal genome provides insights into adaptation to an acidic environment.</title>
        <authorList>
            <person name="Hirooka S."/>
            <person name="Hirose Y."/>
            <person name="Kanesaki Y."/>
            <person name="Higuchi S."/>
            <person name="Fujiwara T."/>
            <person name="Onuma R."/>
            <person name="Era A."/>
            <person name="Ohbayashi R."/>
            <person name="Uzuka A."/>
            <person name="Nozaki H."/>
            <person name="Yoshikawa H."/>
            <person name="Miyagishima S.Y."/>
        </authorList>
    </citation>
    <scope>NUCLEOTIDE SEQUENCE [LARGE SCALE GENOMIC DNA]</scope>
    <source>
        <strain evidence="2 3">NIES-2499</strain>
    </source>
</reference>
<evidence type="ECO:0000313" key="2">
    <source>
        <dbReference type="EMBL" id="GAX73879.1"/>
    </source>
</evidence>
<evidence type="ECO:0008006" key="4">
    <source>
        <dbReference type="Google" id="ProtNLM"/>
    </source>
</evidence>
<keyword evidence="3" id="KW-1185">Reference proteome</keyword>
<name>A0A250WT39_9CHLO</name>
<evidence type="ECO:0000256" key="1">
    <source>
        <dbReference type="SAM" id="MobiDB-lite"/>
    </source>
</evidence>
<dbReference type="OrthoDB" id="522695at2759"/>
<sequence length="295" mass="33173">MANENTPVFYDIDHLRKMSVGRSVEMSPIRYSIIRSKAPRFPDNSNNVPFGVYQIDTAHKKTVESNCRDTRRFYSSCFDSTVPRFNGGWATAPSVDVMYDPTRTKNSAPFSLETSVEESPIKYAIHRSRYKRFNDKRLTEGPDVVYDTETGSKKSLYQSMLVSPIAYRNMGSSTDLYGSQKRVHNYHDDLCPGMYDPKLAADTSISPALDALPLSSLVSRTPRFGKGEFTGYGLGSTYRPETDQRKWLSKPVTISKAEYLRPQYMPKSYITKPGAGASETKSVKKNSASNEAIAR</sequence>
<proteinExistence type="predicted"/>
<evidence type="ECO:0000313" key="3">
    <source>
        <dbReference type="Proteomes" id="UP000232323"/>
    </source>
</evidence>
<feature type="compositionally biased region" description="Polar residues" evidence="1">
    <location>
        <begin position="285"/>
        <end position="295"/>
    </location>
</feature>
<protein>
    <recommendedName>
        <fullName evidence="4">Flagellar associated protein</fullName>
    </recommendedName>
</protein>
<dbReference type="EMBL" id="BEGY01000005">
    <property type="protein sequence ID" value="GAX73879.1"/>
    <property type="molecule type" value="Genomic_DNA"/>
</dbReference>
<dbReference type="AlphaFoldDB" id="A0A250WT39"/>
<organism evidence="2 3">
    <name type="scientific">Chlamydomonas eustigma</name>
    <dbReference type="NCBI Taxonomy" id="1157962"/>
    <lineage>
        <taxon>Eukaryota</taxon>
        <taxon>Viridiplantae</taxon>
        <taxon>Chlorophyta</taxon>
        <taxon>core chlorophytes</taxon>
        <taxon>Chlorophyceae</taxon>
        <taxon>CS clade</taxon>
        <taxon>Chlamydomonadales</taxon>
        <taxon>Chlamydomonadaceae</taxon>
        <taxon>Chlamydomonas</taxon>
    </lineage>
</organism>
<dbReference type="Proteomes" id="UP000232323">
    <property type="component" value="Unassembled WGS sequence"/>
</dbReference>
<gene>
    <name evidence="2" type="ORF">CEUSTIGMA_g1329.t1</name>
</gene>
<accession>A0A250WT39</accession>
<feature type="region of interest" description="Disordered" evidence="1">
    <location>
        <begin position="270"/>
        <end position="295"/>
    </location>
</feature>